<evidence type="ECO:0000313" key="4">
    <source>
        <dbReference type="Proteomes" id="UP000321891"/>
    </source>
</evidence>
<reference evidence="1 3" key="1">
    <citation type="submission" date="2012-11" db="EMBL/GenBank/DDBJ databases">
        <title>Whole genome sequence of Acetobacter cibinongensis 4H-1.</title>
        <authorList>
            <person name="Azuma Y."/>
            <person name="Higashiura N."/>
            <person name="Hirakawa H."/>
            <person name="Matsushita K."/>
        </authorList>
    </citation>
    <scope>NUCLEOTIDE SEQUENCE [LARGE SCALE GENOMIC DNA]</scope>
    <source>
        <strain evidence="1 3">4H-1</strain>
    </source>
</reference>
<dbReference type="EMBL" id="BJVU01000016">
    <property type="protein sequence ID" value="GEL59901.1"/>
    <property type="molecule type" value="Genomic_DNA"/>
</dbReference>
<gene>
    <name evidence="1" type="ORF">Abci_046_037</name>
    <name evidence="2" type="ORF">ACI01nite_25030</name>
</gene>
<dbReference type="AlphaFoldDB" id="A0A0D6N6L0"/>
<dbReference type="Proteomes" id="UP000032671">
    <property type="component" value="Unassembled WGS sequence"/>
</dbReference>
<dbReference type="EMBL" id="BAMV01000044">
    <property type="protein sequence ID" value="GAN61604.1"/>
    <property type="molecule type" value="Genomic_DNA"/>
</dbReference>
<dbReference type="RefSeq" id="WP_048839644.1">
    <property type="nucleotide sequence ID" value="NZ_BAMV01000044.1"/>
</dbReference>
<sequence length="147" mass="16299">MTSEAAWNDTFARAKSVCQSTGLQLIDPLIASVDGRPDCYWVLDIASSTDDRLGMGEAEQEETGQIMLHLMVRRASGINTPSALSHLKSMSNAFRAEKVGQTPQNWPSGLFYRGQSTNPPNLDDAGNWYVFTLMVDYTYQDAMEQTP</sequence>
<reference evidence="2 4" key="2">
    <citation type="submission" date="2019-07" db="EMBL/GenBank/DDBJ databases">
        <title>Whole genome shotgun sequence of Acetobacter cibinongensis NBRC 16605.</title>
        <authorList>
            <person name="Hosoyama A."/>
            <person name="Uohara A."/>
            <person name="Ohji S."/>
            <person name="Ichikawa N."/>
        </authorList>
    </citation>
    <scope>NUCLEOTIDE SEQUENCE [LARGE SCALE GENOMIC DNA]</scope>
    <source>
        <strain evidence="2 4">NBRC 16605</strain>
    </source>
</reference>
<evidence type="ECO:0000313" key="2">
    <source>
        <dbReference type="EMBL" id="GEL59901.1"/>
    </source>
</evidence>
<protein>
    <submittedName>
        <fullName evidence="1">Uncharacterized protein</fullName>
    </submittedName>
</protein>
<accession>A0A0D6N6L0</accession>
<organism evidence="1 3">
    <name type="scientific">Acetobacter cibinongensis</name>
    <dbReference type="NCBI Taxonomy" id="146475"/>
    <lineage>
        <taxon>Bacteria</taxon>
        <taxon>Pseudomonadati</taxon>
        <taxon>Pseudomonadota</taxon>
        <taxon>Alphaproteobacteria</taxon>
        <taxon>Acetobacterales</taxon>
        <taxon>Acetobacteraceae</taxon>
        <taxon>Acetobacter</taxon>
    </lineage>
</organism>
<dbReference type="STRING" id="1231339.Abci_046_037"/>
<evidence type="ECO:0000313" key="3">
    <source>
        <dbReference type="Proteomes" id="UP000032671"/>
    </source>
</evidence>
<keyword evidence="4" id="KW-1185">Reference proteome</keyword>
<proteinExistence type="predicted"/>
<name>A0A0D6N6L0_9PROT</name>
<accession>A0A6N3SRA0</accession>
<dbReference type="Proteomes" id="UP000321891">
    <property type="component" value="Unassembled WGS sequence"/>
</dbReference>
<comment type="caution">
    <text evidence="1">The sequence shown here is derived from an EMBL/GenBank/DDBJ whole genome shotgun (WGS) entry which is preliminary data.</text>
</comment>
<evidence type="ECO:0000313" key="1">
    <source>
        <dbReference type="EMBL" id="GAN61604.1"/>
    </source>
</evidence>